<organism evidence="2 3">
    <name type="scientific">Fusarium floridanum</name>
    <dbReference type="NCBI Taxonomy" id="1325733"/>
    <lineage>
        <taxon>Eukaryota</taxon>
        <taxon>Fungi</taxon>
        <taxon>Dikarya</taxon>
        <taxon>Ascomycota</taxon>
        <taxon>Pezizomycotina</taxon>
        <taxon>Sordariomycetes</taxon>
        <taxon>Hypocreomycetidae</taxon>
        <taxon>Hypocreales</taxon>
        <taxon>Nectriaceae</taxon>
        <taxon>Fusarium</taxon>
        <taxon>Fusarium solani species complex</taxon>
    </lineage>
</organism>
<evidence type="ECO:0000256" key="1">
    <source>
        <dbReference type="SAM" id="MobiDB-lite"/>
    </source>
</evidence>
<evidence type="ECO:0000313" key="2">
    <source>
        <dbReference type="EMBL" id="RSL84536.1"/>
    </source>
</evidence>
<protein>
    <submittedName>
        <fullName evidence="2">Uncharacterized protein</fullName>
    </submittedName>
</protein>
<name>A0A428S4P7_9HYPO</name>
<feature type="region of interest" description="Disordered" evidence="1">
    <location>
        <begin position="125"/>
        <end position="153"/>
    </location>
</feature>
<accession>A0A428S4P7</accession>
<gene>
    <name evidence="2" type="ORF">CEP51_003852</name>
</gene>
<dbReference type="EMBL" id="NKCL01000066">
    <property type="protein sequence ID" value="RSL84536.1"/>
    <property type="molecule type" value="Genomic_DNA"/>
</dbReference>
<reference evidence="2 3" key="1">
    <citation type="submission" date="2017-06" db="EMBL/GenBank/DDBJ databases">
        <title>Comparative genomic analysis of Ambrosia Fusariam Clade fungi.</title>
        <authorList>
            <person name="Stajich J.E."/>
            <person name="Carrillo J."/>
            <person name="Kijimoto T."/>
            <person name="Eskalen A."/>
            <person name="O'Donnell K."/>
            <person name="Kasson M."/>
        </authorList>
    </citation>
    <scope>NUCLEOTIDE SEQUENCE [LARGE SCALE GENOMIC DNA]</scope>
    <source>
        <strain evidence="2 3">NRRL62606</strain>
    </source>
</reference>
<evidence type="ECO:0000313" key="3">
    <source>
        <dbReference type="Proteomes" id="UP000287972"/>
    </source>
</evidence>
<keyword evidence="3" id="KW-1185">Reference proteome</keyword>
<dbReference type="Proteomes" id="UP000287972">
    <property type="component" value="Unassembled WGS sequence"/>
</dbReference>
<comment type="caution">
    <text evidence="2">The sequence shown here is derived from an EMBL/GenBank/DDBJ whole genome shotgun (WGS) entry which is preliminary data.</text>
</comment>
<proteinExistence type="predicted"/>
<dbReference type="AlphaFoldDB" id="A0A428S4P7"/>
<feature type="compositionally biased region" description="Low complexity" evidence="1">
    <location>
        <begin position="138"/>
        <end position="153"/>
    </location>
</feature>
<sequence>MTPVGAWNRHSSTQFHEVHASPAGDPSLRLLCSLTRCSLPFFSKAVPHQSPAPDPDFDIDVVAQNLLSSCRATLFLFLPCIHQRPSASSDRSNASIIVVVVAAITLALHFPDFCPLRKREPTRATSLAAPLSETRDNPFFPGTSPSLSSPTTT</sequence>